<evidence type="ECO:0000256" key="2">
    <source>
        <dbReference type="SAM" id="SignalP"/>
    </source>
</evidence>
<feature type="signal peptide" evidence="2">
    <location>
        <begin position="1"/>
        <end position="21"/>
    </location>
</feature>
<feature type="transmembrane region" description="Helical" evidence="1">
    <location>
        <begin position="603"/>
        <end position="622"/>
    </location>
</feature>
<keyword evidence="1" id="KW-1133">Transmembrane helix</keyword>
<reference evidence="4 5" key="1">
    <citation type="journal article" date="2023" name="Insect Mol. Biol.">
        <title>Genome sequencing provides insights into the evolution of gene families encoding plant cell wall-degrading enzymes in longhorned beetles.</title>
        <authorList>
            <person name="Shin N.R."/>
            <person name="Okamura Y."/>
            <person name="Kirsch R."/>
            <person name="Pauchet Y."/>
        </authorList>
    </citation>
    <scope>NUCLEOTIDE SEQUENCE [LARGE SCALE GENOMIC DNA]</scope>
    <source>
        <strain evidence="4">EAD_L_NR</strain>
    </source>
</reference>
<dbReference type="AlphaFoldDB" id="A0AAV8W389"/>
<feature type="chain" id="PRO_5043552511" description="Nose resistant-to-fluoxetine protein N-terminal domain-containing protein" evidence="2">
    <location>
        <begin position="22"/>
        <end position="762"/>
    </location>
</feature>
<dbReference type="Proteomes" id="UP001159042">
    <property type="component" value="Unassembled WGS sequence"/>
</dbReference>
<evidence type="ECO:0000313" key="4">
    <source>
        <dbReference type="EMBL" id="KAJ8920617.1"/>
    </source>
</evidence>
<dbReference type="SMART" id="SM00703">
    <property type="entry name" value="NRF"/>
    <property type="match status" value="1"/>
</dbReference>
<sequence length="762" mass="87936">MKCLSLAFLVILYIVFTNTNCDIKWDYFESENRTNSINGVLKNLVNRTNLTVTPFMPWESKVVEEGDDLYVDTEETLRGNEERGRICLKNITKCMEEDTEYKATTNRLSNLLFSSLPPFDLSGIPGVSKDCHLQSKRYIADLRNFKMWALRMYDSTAKLPSGILNGNVNQFGDFDMCLSANLPSENIFGQYCLVSVEIEAPHSSYLAGLHKLMQSHYHFRSKLQDPGHRVPRFSSINWALCIPSACSAKDVELGLLKTINVLTKKTQLKVRYEVDPAMCQKSTKTEVPVSAYIGMSFFVLVTLWELSATAYDYFACGEKNKWIVAFSFRKNLRSLTNIKRTSDDIEAVHGIRSINAILLLLAHKSMALFFLPFTNRTEFVEYISRPFTVLGRAASLYTDPFIMISATLTTYSLLGKLNRSKKINIKQEYISRLFRIVPSFAAIIIFCTFVLPWLSSGPLWNLVVTHHSTICKKYWWRNLLFIHNYFGFKDMCLTHTHHVGIDTQLFFVSPFLILTLWRWPKKGTIFLLSLASISTVMRYYITHSMRLSNYVHFGTSVKQLFETADNMYILPAHRATVYIMGVFLGYILRNFRHIQLTKAQLRFGNTIALFSFLVSYFGPAFMSSIDYKYDPGDASWYAAISPIFWCASFAWVIFTVHLGIKGPVGNFFSAPIFRFWTKISYTVYLTQFPIYFYNVGTTRASENASFFRMLLNFKEYFWVIALSTLLTLTFELPFQNIRNNLLHEKPKEVKSNCELINEKKHF</sequence>
<dbReference type="EMBL" id="JANEYG010000013">
    <property type="protein sequence ID" value="KAJ8920617.1"/>
    <property type="molecule type" value="Genomic_DNA"/>
</dbReference>
<feature type="transmembrane region" description="Helical" evidence="1">
    <location>
        <begin position="434"/>
        <end position="454"/>
    </location>
</feature>
<keyword evidence="1" id="KW-0472">Membrane</keyword>
<evidence type="ECO:0000256" key="1">
    <source>
        <dbReference type="SAM" id="Phobius"/>
    </source>
</evidence>
<feature type="transmembrane region" description="Helical" evidence="1">
    <location>
        <begin position="499"/>
        <end position="517"/>
    </location>
</feature>
<name>A0AAV8W389_9CUCU</name>
<accession>A0AAV8W389</accession>
<dbReference type="InterPro" id="IPR052728">
    <property type="entry name" value="O2_lipid_transport_reg"/>
</dbReference>
<gene>
    <name evidence="4" type="ORF">NQ315_004756</name>
</gene>
<keyword evidence="2" id="KW-0732">Signal</keyword>
<proteinExistence type="predicted"/>
<dbReference type="PANTHER" id="PTHR11161:SF4">
    <property type="entry name" value="DROP DEAD"/>
    <property type="match status" value="1"/>
</dbReference>
<feature type="transmembrane region" description="Helical" evidence="1">
    <location>
        <begin position="575"/>
        <end position="591"/>
    </location>
</feature>
<dbReference type="Pfam" id="PF20146">
    <property type="entry name" value="NRF"/>
    <property type="match status" value="1"/>
</dbReference>
<feature type="domain" description="Nose resistant-to-fluoxetine protein N-terminal" evidence="3">
    <location>
        <begin position="128"/>
        <end position="270"/>
    </location>
</feature>
<feature type="transmembrane region" description="Helical" evidence="1">
    <location>
        <begin position="634"/>
        <end position="654"/>
    </location>
</feature>
<protein>
    <recommendedName>
        <fullName evidence="3">Nose resistant-to-fluoxetine protein N-terminal domain-containing protein</fullName>
    </recommendedName>
</protein>
<feature type="transmembrane region" description="Helical" evidence="1">
    <location>
        <begin position="524"/>
        <end position="541"/>
    </location>
</feature>
<keyword evidence="5" id="KW-1185">Reference proteome</keyword>
<dbReference type="InterPro" id="IPR002656">
    <property type="entry name" value="Acyl_transf_3_dom"/>
</dbReference>
<comment type="caution">
    <text evidence="4">The sequence shown here is derived from an EMBL/GenBank/DDBJ whole genome shotgun (WGS) entry which is preliminary data.</text>
</comment>
<dbReference type="Pfam" id="PF01757">
    <property type="entry name" value="Acyl_transf_3"/>
    <property type="match status" value="1"/>
</dbReference>
<feature type="transmembrane region" description="Helical" evidence="1">
    <location>
        <begin position="675"/>
        <end position="696"/>
    </location>
</feature>
<organism evidence="4 5">
    <name type="scientific">Exocentrus adspersus</name>
    <dbReference type="NCBI Taxonomy" id="1586481"/>
    <lineage>
        <taxon>Eukaryota</taxon>
        <taxon>Metazoa</taxon>
        <taxon>Ecdysozoa</taxon>
        <taxon>Arthropoda</taxon>
        <taxon>Hexapoda</taxon>
        <taxon>Insecta</taxon>
        <taxon>Pterygota</taxon>
        <taxon>Neoptera</taxon>
        <taxon>Endopterygota</taxon>
        <taxon>Coleoptera</taxon>
        <taxon>Polyphaga</taxon>
        <taxon>Cucujiformia</taxon>
        <taxon>Chrysomeloidea</taxon>
        <taxon>Cerambycidae</taxon>
        <taxon>Lamiinae</taxon>
        <taxon>Acanthocinini</taxon>
        <taxon>Exocentrus</taxon>
    </lineage>
</organism>
<feature type="transmembrane region" description="Helical" evidence="1">
    <location>
        <begin position="394"/>
        <end position="414"/>
    </location>
</feature>
<keyword evidence="1" id="KW-0812">Transmembrane</keyword>
<dbReference type="GO" id="GO:0016747">
    <property type="term" value="F:acyltransferase activity, transferring groups other than amino-acyl groups"/>
    <property type="evidence" value="ECO:0007669"/>
    <property type="project" value="InterPro"/>
</dbReference>
<feature type="transmembrane region" description="Helical" evidence="1">
    <location>
        <begin position="716"/>
        <end position="734"/>
    </location>
</feature>
<evidence type="ECO:0000313" key="5">
    <source>
        <dbReference type="Proteomes" id="UP001159042"/>
    </source>
</evidence>
<dbReference type="PANTHER" id="PTHR11161">
    <property type="entry name" value="O-ACYLTRANSFERASE"/>
    <property type="match status" value="1"/>
</dbReference>
<evidence type="ECO:0000259" key="3">
    <source>
        <dbReference type="SMART" id="SM00703"/>
    </source>
</evidence>
<dbReference type="InterPro" id="IPR006621">
    <property type="entry name" value="Nose-resist-to-fluoxetine_N"/>
</dbReference>